<evidence type="ECO:0000313" key="3">
    <source>
        <dbReference type="Proteomes" id="UP000030742"/>
    </source>
</evidence>
<feature type="region of interest" description="Disordered" evidence="1">
    <location>
        <begin position="1"/>
        <end position="24"/>
    </location>
</feature>
<protein>
    <submittedName>
        <fullName evidence="2">Uncharacterized protein</fullName>
    </submittedName>
</protein>
<feature type="region of interest" description="Disordered" evidence="1">
    <location>
        <begin position="107"/>
        <end position="142"/>
    </location>
</feature>
<evidence type="ECO:0000256" key="1">
    <source>
        <dbReference type="SAM" id="MobiDB-lite"/>
    </source>
</evidence>
<feature type="compositionally biased region" description="Basic and acidic residues" evidence="1">
    <location>
        <begin position="132"/>
        <end position="142"/>
    </location>
</feature>
<organism evidence="2 3">
    <name type="scientific">Dendroctonus ponderosae</name>
    <name type="common">Mountain pine beetle</name>
    <dbReference type="NCBI Taxonomy" id="77166"/>
    <lineage>
        <taxon>Eukaryota</taxon>
        <taxon>Metazoa</taxon>
        <taxon>Ecdysozoa</taxon>
        <taxon>Arthropoda</taxon>
        <taxon>Hexapoda</taxon>
        <taxon>Insecta</taxon>
        <taxon>Pterygota</taxon>
        <taxon>Neoptera</taxon>
        <taxon>Endopterygota</taxon>
        <taxon>Coleoptera</taxon>
        <taxon>Polyphaga</taxon>
        <taxon>Cucujiformia</taxon>
        <taxon>Curculionidae</taxon>
        <taxon>Scolytinae</taxon>
        <taxon>Dendroctonus</taxon>
    </lineage>
</organism>
<gene>
    <name evidence="2" type="ORF">D910_06900</name>
</gene>
<feature type="compositionally biased region" description="Low complexity" evidence="1">
    <location>
        <begin position="11"/>
        <end position="24"/>
    </location>
</feature>
<accession>U4U6M0</accession>
<evidence type="ECO:0000313" key="2">
    <source>
        <dbReference type="EMBL" id="ERL89534.1"/>
    </source>
</evidence>
<dbReference type="EMBL" id="KB632172">
    <property type="protein sequence ID" value="ERL89534.1"/>
    <property type="molecule type" value="Genomic_DNA"/>
</dbReference>
<dbReference type="Proteomes" id="UP000030742">
    <property type="component" value="Unassembled WGS sequence"/>
</dbReference>
<reference evidence="2 3" key="1">
    <citation type="journal article" date="2013" name="Genome Biol.">
        <title>Draft genome of the mountain pine beetle, Dendroctonus ponderosae Hopkins, a major forest pest.</title>
        <authorList>
            <person name="Keeling C.I."/>
            <person name="Yuen M.M."/>
            <person name="Liao N.Y."/>
            <person name="Docking T.R."/>
            <person name="Chan S.K."/>
            <person name="Taylor G.A."/>
            <person name="Palmquist D.L."/>
            <person name="Jackman S.D."/>
            <person name="Nguyen A."/>
            <person name="Li M."/>
            <person name="Henderson H."/>
            <person name="Janes J.K."/>
            <person name="Zhao Y."/>
            <person name="Pandoh P."/>
            <person name="Moore R."/>
            <person name="Sperling F.A."/>
            <person name="Huber D.P."/>
            <person name="Birol I."/>
            <person name="Jones S.J."/>
            <person name="Bohlmann J."/>
        </authorList>
    </citation>
    <scope>NUCLEOTIDE SEQUENCE</scope>
</reference>
<dbReference type="AlphaFoldDB" id="U4U6M0"/>
<feature type="non-terminal residue" evidence="2">
    <location>
        <position position="1"/>
    </location>
</feature>
<name>U4U6M0_DENPD</name>
<proteinExistence type="predicted"/>
<sequence length="174" mass="17844">GRAGSIGARRAPATLQAAAQPPCPQNLNPNQLLGGIRNGHPASRERLRSLRAADGGPEGPLFGPCVLHRQQGAHGGELVPRLQSGLASGGAGAGQAAGRLAFRRGGSWGSSHVEGPELRLPQGPADAAAGDPHAEALGRAPDARRGAVREARAGLHAVHAQRRRLTVQQRITAI</sequence>